<gene>
    <name evidence="2" type="ORF">ILUMI_14582</name>
</gene>
<keyword evidence="3" id="KW-1185">Reference proteome</keyword>
<reference evidence="2" key="1">
    <citation type="submission" date="2019-08" db="EMBL/GenBank/DDBJ databases">
        <title>The genome of the North American firefly Photinus pyralis.</title>
        <authorList>
            <consortium name="Photinus pyralis genome working group"/>
            <person name="Fallon T.R."/>
            <person name="Sander Lower S.E."/>
            <person name="Weng J.-K."/>
        </authorList>
    </citation>
    <scope>NUCLEOTIDE SEQUENCE</scope>
    <source>
        <strain evidence="2">TRF0915ILg1</strain>
        <tissue evidence="2">Whole body</tissue>
    </source>
</reference>
<accession>A0A8K0CTY2</accession>
<organism evidence="2 3">
    <name type="scientific">Ignelater luminosus</name>
    <name type="common">Cucubano</name>
    <name type="synonym">Pyrophorus luminosus</name>
    <dbReference type="NCBI Taxonomy" id="2038154"/>
    <lineage>
        <taxon>Eukaryota</taxon>
        <taxon>Metazoa</taxon>
        <taxon>Ecdysozoa</taxon>
        <taxon>Arthropoda</taxon>
        <taxon>Hexapoda</taxon>
        <taxon>Insecta</taxon>
        <taxon>Pterygota</taxon>
        <taxon>Neoptera</taxon>
        <taxon>Endopterygota</taxon>
        <taxon>Coleoptera</taxon>
        <taxon>Polyphaga</taxon>
        <taxon>Elateriformia</taxon>
        <taxon>Elateroidea</taxon>
        <taxon>Elateridae</taxon>
        <taxon>Agrypninae</taxon>
        <taxon>Pyrophorini</taxon>
        <taxon>Ignelater</taxon>
    </lineage>
</organism>
<protein>
    <submittedName>
        <fullName evidence="2">Uncharacterized protein</fullName>
    </submittedName>
</protein>
<dbReference type="OrthoDB" id="6427809at2759"/>
<feature type="coiled-coil region" evidence="1">
    <location>
        <begin position="26"/>
        <end position="53"/>
    </location>
</feature>
<evidence type="ECO:0000256" key="1">
    <source>
        <dbReference type="SAM" id="Coils"/>
    </source>
</evidence>
<feature type="non-terminal residue" evidence="2">
    <location>
        <position position="100"/>
    </location>
</feature>
<dbReference type="EMBL" id="VTPC01027503">
    <property type="protein sequence ID" value="KAF2891591.1"/>
    <property type="molecule type" value="Genomic_DNA"/>
</dbReference>
<dbReference type="Proteomes" id="UP000801492">
    <property type="component" value="Unassembled WGS sequence"/>
</dbReference>
<evidence type="ECO:0000313" key="2">
    <source>
        <dbReference type="EMBL" id="KAF2891591.1"/>
    </source>
</evidence>
<keyword evidence="1" id="KW-0175">Coiled coil</keyword>
<proteinExistence type="predicted"/>
<feature type="non-terminal residue" evidence="2">
    <location>
        <position position="1"/>
    </location>
</feature>
<comment type="caution">
    <text evidence="2">The sequence shown here is derived from an EMBL/GenBank/DDBJ whole genome shotgun (WGS) entry which is preliminary data.</text>
</comment>
<sequence length="100" mass="11720">IVPINSPTAELVFEELDHWEKNHIDVETLVVRLANAEKQNDYLRDKVLLLERRTQILQEEKGVLMSLEQCLKERCSELQDEVTSLKSGKSQKCRTLYHKK</sequence>
<evidence type="ECO:0000313" key="3">
    <source>
        <dbReference type="Proteomes" id="UP000801492"/>
    </source>
</evidence>
<name>A0A8K0CTY2_IGNLU</name>
<dbReference type="AlphaFoldDB" id="A0A8K0CTY2"/>